<accession>A0ABR8XHK6</accession>
<name>A0ABR8XHK6_9BACL</name>
<dbReference type="Proteomes" id="UP000640930">
    <property type="component" value="Unassembled WGS sequence"/>
</dbReference>
<evidence type="ECO:0000313" key="4">
    <source>
        <dbReference type="Proteomes" id="UP000640930"/>
    </source>
</evidence>
<evidence type="ECO:0000256" key="1">
    <source>
        <dbReference type="SAM" id="MobiDB-lite"/>
    </source>
</evidence>
<feature type="domain" description="DUF11" evidence="2">
    <location>
        <begin position="125"/>
        <end position="235"/>
    </location>
</feature>
<sequence length="311" mass="32729">KVGDELTYKITVENIKDASTIVNNVKVIDDIPAGLSYVPGTLTINGEAKDDSAVNGQVVTVADIGSLTGGKKVEVAFTVVVTEDAKGEITNVATVEGTVPGENPGEPDQPAKPQNPGTEVKVPADITLSKVADKESVHVGDVITYTIEAKNGKTGGVWNGTIQDQLSESVQLVSGSTKLNGQALADEDVWSKGLLNVQPVTLKAGETATITFQVKVLESALNTTVKNIATAFDPDQPVGPNEPGKDPKNPLTTPPTETKVVPKEVVDVPDNVDNDGSTDDEDVVVEHPEKTPDTTDDQDKLPQTGEKQTNY</sequence>
<organism evidence="3 4">
    <name type="scientific">Ureibacillus galli</name>
    <dbReference type="NCBI Taxonomy" id="2762222"/>
    <lineage>
        <taxon>Bacteria</taxon>
        <taxon>Bacillati</taxon>
        <taxon>Bacillota</taxon>
        <taxon>Bacilli</taxon>
        <taxon>Bacillales</taxon>
        <taxon>Caryophanaceae</taxon>
        <taxon>Ureibacillus</taxon>
    </lineage>
</organism>
<dbReference type="InterPro" id="IPR047589">
    <property type="entry name" value="DUF11_rpt"/>
</dbReference>
<gene>
    <name evidence="3" type="ORF">H9636_19000</name>
</gene>
<feature type="region of interest" description="Disordered" evidence="1">
    <location>
        <begin position="231"/>
        <end position="311"/>
    </location>
</feature>
<dbReference type="InterPro" id="IPR051172">
    <property type="entry name" value="Chlamydia_OmcB"/>
</dbReference>
<evidence type="ECO:0000313" key="3">
    <source>
        <dbReference type="EMBL" id="MBD8028717.1"/>
    </source>
</evidence>
<comment type="caution">
    <text evidence="3">The sequence shown here is derived from an EMBL/GenBank/DDBJ whole genome shotgun (WGS) entry which is preliminary data.</text>
</comment>
<feature type="non-terminal residue" evidence="3">
    <location>
        <position position="1"/>
    </location>
</feature>
<protein>
    <submittedName>
        <fullName evidence="3">DUF11 domain-containing protein</fullName>
    </submittedName>
</protein>
<feature type="non-terminal residue" evidence="3">
    <location>
        <position position="311"/>
    </location>
</feature>
<dbReference type="Gene3D" id="2.60.40.740">
    <property type="match status" value="2"/>
</dbReference>
<dbReference type="EMBL" id="JACSQA010000075">
    <property type="protein sequence ID" value="MBD8028717.1"/>
    <property type="molecule type" value="Genomic_DNA"/>
</dbReference>
<proteinExistence type="predicted"/>
<evidence type="ECO:0000259" key="2">
    <source>
        <dbReference type="Pfam" id="PF01345"/>
    </source>
</evidence>
<keyword evidence="4" id="KW-1185">Reference proteome</keyword>
<dbReference type="RefSeq" id="WP_191709103.1">
    <property type="nucleotide sequence ID" value="NZ_JACSQA010000075.1"/>
</dbReference>
<dbReference type="InterPro" id="IPR008966">
    <property type="entry name" value="Adhesion_dom_sf"/>
</dbReference>
<dbReference type="InterPro" id="IPR001434">
    <property type="entry name" value="OmcB-like_DUF11"/>
</dbReference>
<feature type="compositionally biased region" description="Acidic residues" evidence="1">
    <location>
        <begin position="270"/>
        <end position="283"/>
    </location>
</feature>
<feature type="region of interest" description="Disordered" evidence="1">
    <location>
        <begin position="96"/>
        <end position="118"/>
    </location>
</feature>
<reference evidence="3 4" key="1">
    <citation type="submission" date="2020-08" db="EMBL/GenBank/DDBJ databases">
        <title>A Genomic Blueprint of the Chicken Gut Microbiome.</title>
        <authorList>
            <person name="Gilroy R."/>
            <person name="Ravi A."/>
            <person name="Getino M."/>
            <person name="Pursley I."/>
            <person name="Horton D.L."/>
            <person name="Alikhan N.-F."/>
            <person name="Baker D."/>
            <person name="Gharbi K."/>
            <person name="Hall N."/>
            <person name="Watson M."/>
            <person name="Adriaenssens E.M."/>
            <person name="Foster-Nyarko E."/>
            <person name="Jarju S."/>
            <person name="Secka A."/>
            <person name="Antonio M."/>
            <person name="Oren A."/>
            <person name="Chaudhuri R."/>
            <person name="La Ragione R.M."/>
            <person name="Hildebrand F."/>
            <person name="Pallen M.J."/>
        </authorList>
    </citation>
    <scope>NUCLEOTIDE SEQUENCE [LARGE SCALE GENOMIC DNA]</scope>
    <source>
        <strain evidence="3 4">Re31</strain>
    </source>
</reference>
<dbReference type="NCBIfam" id="TIGR01451">
    <property type="entry name" value="B_ant_repeat"/>
    <property type="match status" value="2"/>
</dbReference>
<dbReference type="Pfam" id="PF01345">
    <property type="entry name" value="DUF11"/>
    <property type="match status" value="2"/>
</dbReference>
<feature type="compositionally biased region" description="Basic and acidic residues" evidence="1">
    <location>
        <begin position="284"/>
        <end position="300"/>
    </location>
</feature>
<dbReference type="SUPFAM" id="SSF49401">
    <property type="entry name" value="Bacterial adhesins"/>
    <property type="match status" value="2"/>
</dbReference>
<dbReference type="PANTHER" id="PTHR34819">
    <property type="entry name" value="LARGE CYSTEINE-RICH PERIPLASMIC PROTEIN OMCB"/>
    <property type="match status" value="1"/>
</dbReference>
<dbReference type="PANTHER" id="PTHR34819:SF3">
    <property type="entry name" value="CELL SURFACE PROTEIN"/>
    <property type="match status" value="1"/>
</dbReference>
<feature type="domain" description="DUF11" evidence="2">
    <location>
        <begin position="2"/>
        <end position="100"/>
    </location>
</feature>